<evidence type="ECO:0000313" key="4">
    <source>
        <dbReference type="Proteomes" id="UP000646484"/>
    </source>
</evidence>
<keyword evidence="4" id="KW-1185">Reference proteome</keyword>
<evidence type="ECO:0000259" key="2">
    <source>
        <dbReference type="Pfam" id="PF01833"/>
    </source>
</evidence>
<gene>
    <name evidence="3" type="ORF">H8S64_08485</name>
</gene>
<dbReference type="Gene3D" id="2.60.40.3920">
    <property type="match status" value="1"/>
</dbReference>
<protein>
    <submittedName>
        <fullName evidence="3">DUF4784 family protein</fullName>
    </submittedName>
</protein>
<comment type="caution">
    <text evidence="3">The sequence shown here is derived from an EMBL/GenBank/DDBJ whole genome shotgun (WGS) entry which is preliminary data.</text>
</comment>
<reference evidence="3 4" key="1">
    <citation type="submission" date="2020-08" db="EMBL/GenBank/DDBJ databases">
        <title>Genome public.</title>
        <authorList>
            <person name="Liu C."/>
            <person name="Sun Q."/>
        </authorList>
    </citation>
    <scope>NUCLEOTIDE SEQUENCE [LARGE SCALE GENOMIC DNA]</scope>
    <source>
        <strain evidence="3 4">NSJ-56</strain>
    </source>
</reference>
<accession>A0ABR7CZN4</accession>
<evidence type="ECO:0000313" key="3">
    <source>
        <dbReference type="EMBL" id="MBC5621133.1"/>
    </source>
</evidence>
<dbReference type="RefSeq" id="WP_186975727.1">
    <property type="nucleotide sequence ID" value="NZ_JACOOH010000003.1"/>
</dbReference>
<name>A0ABR7CZN4_9BACT</name>
<feature type="domain" description="IPT/TIG" evidence="2">
    <location>
        <begin position="33"/>
        <end position="113"/>
    </location>
</feature>
<dbReference type="PROSITE" id="PS51257">
    <property type="entry name" value="PROKAR_LIPOPROTEIN"/>
    <property type="match status" value="1"/>
</dbReference>
<dbReference type="EMBL" id="JACOOH010000003">
    <property type="protein sequence ID" value="MBC5621133.1"/>
    <property type="molecule type" value="Genomic_DNA"/>
</dbReference>
<keyword evidence="1" id="KW-0732">Signal</keyword>
<dbReference type="InterPro" id="IPR002909">
    <property type="entry name" value="IPT_dom"/>
</dbReference>
<proteinExistence type="predicted"/>
<dbReference type="Proteomes" id="UP000646484">
    <property type="component" value="Unassembled WGS sequence"/>
</dbReference>
<evidence type="ECO:0000256" key="1">
    <source>
        <dbReference type="SAM" id="SignalP"/>
    </source>
</evidence>
<dbReference type="Pfam" id="PF01833">
    <property type="entry name" value="TIG"/>
    <property type="match status" value="1"/>
</dbReference>
<feature type="signal peptide" evidence="1">
    <location>
        <begin position="1"/>
        <end position="18"/>
    </location>
</feature>
<dbReference type="SUPFAM" id="SSF82171">
    <property type="entry name" value="DPP6 N-terminal domain-like"/>
    <property type="match status" value="1"/>
</dbReference>
<organism evidence="3 4">
    <name type="scientific">Butyricimonas hominis</name>
    <dbReference type="NCBI Taxonomy" id="2763032"/>
    <lineage>
        <taxon>Bacteria</taxon>
        <taxon>Pseudomonadati</taxon>
        <taxon>Bacteroidota</taxon>
        <taxon>Bacteroidia</taxon>
        <taxon>Bacteroidales</taxon>
        <taxon>Odoribacteraceae</taxon>
        <taxon>Butyricimonas</taxon>
    </lineage>
</organism>
<sequence length="410" mass="45385">MKRLMLLFCLLASFIACSDDKDNPEEPKMPITDLQLPTVNPVVGDNVTLAGKGFAQDCKIQVKPEGAAEAIDAAIVEVTDAGITFKAPAEVTGKCKVILLQGGKSYELGDLTFEEAPDIEATLYGVFADETTNSVCPIDVATQRRGKALFTLDSDIEGIVADNHGMVYYKVITFVDNKSTYELRYYDIKAGKGGKIDWADAGRCFSISTDGEKLYALTYDTDSYDICLYSVERDGNVTLLQTYTDQLEAPYRRLYSTGGTFLYGESYIFAGLRLDMGDVAYHISIVADLNDDYYDYPAAEDMMKSFRFVKTGDNHYVFKNNEGEDATAKTTVHEFAGEDEWYGDDYNNPVIATIDNYFVDQVYDPTTGLIYGMFGDESDGILPFDPKTNKALDPWIGSGCVALVYIKDVE</sequence>
<feature type="chain" id="PRO_5045321048" evidence="1">
    <location>
        <begin position="19"/>
        <end position="410"/>
    </location>
</feature>